<sequence>MAKGNETKGNNQRLRKQVKRIQIVALISFAVALVAIFLMTKEHMTVESLLSHTKGNSLGGTLMLLLLFAIKSLSVVIPLPSLYLASGMLYSPLKAVAISYLGLAITLSIPYFLGRWAGGAGIDYILDRYPKMEKVIAMQKKNEFFSNFIVRIIGWFPCDILSFYFGACDTPYSTYLGASLLGCSIGVVTNTLLGDVILNPLSPQFAIMIAIKIAVSLAAFGIAYYLNKKEK</sequence>
<evidence type="ECO:0000256" key="4">
    <source>
        <dbReference type="ARBA" id="ARBA00022989"/>
    </source>
</evidence>
<dbReference type="PANTHER" id="PTHR12677">
    <property type="entry name" value="GOLGI APPARATUS MEMBRANE PROTEIN TVP38-RELATED"/>
    <property type="match status" value="1"/>
</dbReference>
<comment type="similarity">
    <text evidence="6">Belongs to the TVP38/TMEM64 family.</text>
</comment>
<evidence type="ECO:0000256" key="3">
    <source>
        <dbReference type="ARBA" id="ARBA00022692"/>
    </source>
</evidence>
<evidence type="ECO:0000256" key="2">
    <source>
        <dbReference type="ARBA" id="ARBA00022475"/>
    </source>
</evidence>
<dbReference type="PANTHER" id="PTHR12677:SF59">
    <property type="entry name" value="GOLGI APPARATUS MEMBRANE PROTEIN TVP38-RELATED"/>
    <property type="match status" value="1"/>
</dbReference>
<evidence type="ECO:0000313" key="9">
    <source>
        <dbReference type="Proteomes" id="UP000586454"/>
    </source>
</evidence>
<feature type="transmembrane region" description="Helical" evidence="6">
    <location>
        <begin position="60"/>
        <end position="83"/>
    </location>
</feature>
<dbReference type="RefSeq" id="WP_180499249.1">
    <property type="nucleotide sequence ID" value="NZ_CAIJCS010000015.1"/>
</dbReference>
<keyword evidence="3 6" id="KW-0812">Transmembrane</keyword>
<feature type="transmembrane region" description="Helical" evidence="6">
    <location>
        <begin position="95"/>
        <end position="113"/>
    </location>
</feature>
<protein>
    <recommendedName>
        <fullName evidence="6">TVP38/TMEM64 family membrane protein</fullName>
    </recommendedName>
</protein>
<feature type="transmembrane region" description="Helical" evidence="6">
    <location>
        <begin position="21"/>
        <end position="40"/>
    </location>
</feature>
<dbReference type="InterPro" id="IPR032816">
    <property type="entry name" value="VTT_dom"/>
</dbReference>
<organism evidence="8 9">
    <name type="scientific">Aedoeadaptatus nemausensis</name>
    <dbReference type="NCBI Taxonomy" id="2582829"/>
    <lineage>
        <taxon>Bacteria</taxon>
        <taxon>Bacillati</taxon>
        <taxon>Bacillota</taxon>
        <taxon>Tissierellia</taxon>
        <taxon>Tissierellales</taxon>
        <taxon>Peptoniphilaceae</taxon>
        <taxon>Aedoeadaptatus</taxon>
    </lineage>
</organism>
<evidence type="ECO:0000313" key="8">
    <source>
        <dbReference type="EMBL" id="CAC9928607.1"/>
    </source>
</evidence>
<gene>
    <name evidence="8" type="ORF">PEPNEM18_00680</name>
</gene>
<accession>A0A6V6Y2M5</accession>
<comment type="caution">
    <text evidence="8">The sequence shown here is derived from an EMBL/GenBank/DDBJ whole genome shotgun (WGS) entry which is preliminary data.</text>
</comment>
<evidence type="ECO:0000256" key="6">
    <source>
        <dbReference type="RuleBase" id="RU366058"/>
    </source>
</evidence>
<dbReference type="GO" id="GO:0005886">
    <property type="term" value="C:plasma membrane"/>
    <property type="evidence" value="ECO:0007669"/>
    <property type="project" value="UniProtKB-SubCell"/>
</dbReference>
<feature type="transmembrane region" description="Helical" evidence="6">
    <location>
        <begin position="148"/>
        <end position="167"/>
    </location>
</feature>
<proteinExistence type="inferred from homology"/>
<reference evidence="8 9" key="1">
    <citation type="submission" date="2020-06" db="EMBL/GenBank/DDBJ databases">
        <authorList>
            <person name="Criscuolo A."/>
        </authorList>
    </citation>
    <scope>NUCLEOTIDE SEQUENCE [LARGE SCALE GENOMIC DNA]</scope>
    <source>
        <strain evidence="8">1804121828</strain>
    </source>
</reference>
<dbReference type="InterPro" id="IPR015414">
    <property type="entry name" value="TMEM64"/>
</dbReference>
<keyword evidence="5 6" id="KW-0472">Membrane</keyword>
<feature type="transmembrane region" description="Helical" evidence="6">
    <location>
        <begin position="205"/>
        <end position="226"/>
    </location>
</feature>
<evidence type="ECO:0000259" key="7">
    <source>
        <dbReference type="Pfam" id="PF09335"/>
    </source>
</evidence>
<comment type="subcellular location">
    <subcellularLocation>
        <location evidence="1 6">Cell membrane</location>
        <topology evidence="1 6">Multi-pass membrane protein</topology>
    </subcellularLocation>
</comment>
<evidence type="ECO:0000256" key="1">
    <source>
        <dbReference type="ARBA" id="ARBA00004651"/>
    </source>
</evidence>
<name>A0A6V6Y2M5_9FIRM</name>
<feature type="transmembrane region" description="Helical" evidence="6">
    <location>
        <begin position="174"/>
        <end position="193"/>
    </location>
</feature>
<dbReference type="Pfam" id="PF09335">
    <property type="entry name" value="VTT_dom"/>
    <property type="match status" value="1"/>
</dbReference>
<dbReference type="AlphaFoldDB" id="A0A6V6Y2M5"/>
<dbReference type="EMBL" id="CAIJCS010000015">
    <property type="protein sequence ID" value="CAC9928607.1"/>
    <property type="molecule type" value="Genomic_DNA"/>
</dbReference>
<evidence type="ECO:0000256" key="5">
    <source>
        <dbReference type="ARBA" id="ARBA00023136"/>
    </source>
</evidence>
<keyword evidence="2 6" id="KW-1003">Cell membrane</keyword>
<feature type="domain" description="VTT" evidence="7">
    <location>
        <begin position="78"/>
        <end position="195"/>
    </location>
</feature>
<keyword evidence="4 6" id="KW-1133">Transmembrane helix</keyword>
<dbReference type="Proteomes" id="UP000586454">
    <property type="component" value="Unassembled WGS sequence"/>
</dbReference>
<keyword evidence="9" id="KW-1185">Reference proteome</keyword>